<feature type="region of interest" description="Disordered" evidence="1">
    <location>
        <begin position="1"/>
        <end position="35"/>
    </location>
</feature>
<dbReference type="InterPro" id="IPR019606">
    <property type="entry name" value="GerMN"/>
</dbReference>
<gene>
    <name evidence="3" type="ORF">GCU69_15805</name>
</gene>
<dbReference type="Proteomes" id="UP000621266">
    <property type="component" value="Unassembled WGS sequence"/>
</dbReference>
<dbReference type="SUPFAM" id="SSF69322">
    <property type="entry name" value="Tricorn protease domain 2"/>
    <property type="match status" value="1"/>
</dbReference>
<dbReference type="SMART" id="SM00909">
    <property type="entry name" value="Germane"/>
    <property type="match status" value="1"/>
</dbReference>
<name>A0ABQ7FIG7_9ACTN</name>
<dbReference type="EMBL" id="WHPN01000286">
    <property type="protein sequence ID" value="KAF4408155.1"/>
    <property type="molecule type" value="Genomic_DNA"/>
</dbReference>
<dbReference type="Pfam" id="PF10647">
    <property type="entry name" value="Gmad1"/>
    <property type="match status" value="1"/>
</dbReference>
<sequence>MPDGGEVRRVDASQPADPDSQVRVFPVPPRKGELPDDIVRGFLEATTSDEADFSTARQYLTEEASENWDPFSKTTVLEDGPVPRMEPVPGDVPGKGAVAVLSGRQRASVDQKQAYKPEDASYQARVHLTKVRGEWRIDGPPDGLVLGQSDFERIYRSVNNYYFAYPGKGGSDTGTGGDVLVADPVYLRKRVDLVTSAVETLLRGPGDWLDPVAATKFPRGTKIVDESLSLDDVGGLRVRLNDRGSRVGPLQCNQMASQLLFTVQDIASAQVKQVELADAEGARLCVVTRADAAAYAPAGLKDQHPEQQYFIDAQGRMASLPPGGEEPVRVEGPFGAGEVPLRSIGVARDERTAAAVSQDARKLYVAPLEEGAELGESLLTSEALRAEDGLTPPSWDGHGDLWIADRDPERSRLLRLEGGTGEPQEVVVPSLGKGRIKSLRVASDGVRIALVVQRNGHASLELGRIEQKADGTGEPRLSVNDLRSVTPQLEDVESASWAGDSRLVVVGQESGVRQLLYVQTDGSVANTPTLPGANGVTAVAASEDEDKPLLADSDDGIVRLPAGAGWQLVTKQGSAPVYPG</sequence>
<organism evidence="3 4">
    <name type="scientific">Streptomyces lycii</name>
    <dbReference type="NCBI Taxonomy" id="2654337"/>
    <lineage>
        <taxon>Bacteria</taxon>
        <taxon>Bacillati</taxon>
        <taxon>Actinomycetota</taxon>
        <taxon>Actinomycetes</taxon>
        <taxon>Kitasatosporales</taxon>
        <taxon>Streptomycetaceae</taxon>
        <taxon>Streptomyces</taxon>
    </lineage>
</organism>
<feature type="domain" description="GerMN" evidence="2">
    <location>
        <begin position="194"/>
        <end position="288"/>
    </location>
</feature>
<evidence type="ECO:0000259" key="2">
    <source>
        <dbReference type="SMART" id="SM00909"/>
    </source>
</evidence>
<dbReference type="Pfam" id="PF25976">
    <property type="entry name" value="LpqB_N"/>
    <property type="match status" value="1"/>
</dbReference>
<evidence type="ECO:0000256" key="1">
    <source>
        <dbReference type="SAM" id="MobiDB-lite"/>
    </source>
</evidence>
<dbReference type="InterPro" id="IPR059026">
    <property type="entry name" value="LpqB_N"/>
</dbReference>
<evidence type="ECO:0000313" key="3">
    <source>
        <dbReference type="EMBL" id="KAF4408155.1"/>
    </source>
</evidence>
<feature type="region of interest" description="Disordered" evidence="1">
    <location>
        <begin position="63"/>
        <end position="93"/>
    </location>
</feature>
<dbReference type="InterPro" id="IPR018910">
    <property type="entry name" value="LpqB_C"/>
</dbReference>
<protein>
    <recommendedName>
        <fullName evidence="2">GerMN domain-containing protein</fullName>
    </recommendedName>
</protein>
<accession>A0ABQ7FIG7</accession>
<evidence type="ECO:0000313" key="4">
    <source>
        <dbReference type="Proteomes" id="UP000621266"/>
    </source>
</evidence>
<feature type="compositionally biased region" description="Basic and acidic residues" evidence="1">
    <location>
        <begin position="1"/>
        <end position="11"/>
    </location>
</feature>
<keyword evidence="4" id="KW-1185">Reference proteome</keyword>
<reference evidence="3 4" key="1">
    <citation type="submission" date="2019-10" db="EMBL/GenBank/DDBJ databases">
        <title>Streptomyces tenebrisbrunneis sp.nov., an endogenous actinomycete isolated from of Lycium ruthenicum.</title>
        <authorList>
            <person name="Ma L."/>
        </authorList>
    </citation>
    <scope>NUCLEOTIDE SEQUENCE [LARGE SCALE GENOMIC DNA]</scope>
    <source>
        <strain evidence="3 4">TRM 66187</strain>
    </source>
</reference>
<proteinExistence type="predicted"/>
<comment type="caution">
    <text evidence="3">The sequence shown here is derived from an EMBL/GenBank/DDBJ whole genome shotgun (WGS) entry which is preliminary data.</text>
</comment>